<feature type="transmembrane region" description="Helical" evidence="1">
    <location>
        <begin position="59"/>
        <end position="83"/>
    </location>
</feature>
<protein>
    <recommendedName>
        <fullName evidence="4">DUF485 domain-containing protein</fullName>
    </recommendedName>
</protein>
<evidence type="ECO:0000256" key="1">
    <source>
        <dbReference type="SAM" id="Phobius"/>
    </source>
</evidence>
<dbReference type="RefSeq" id="WP_054621903.1">
    <property type="nucleotide sequence ID" value="NZ_CP022579.1"/>
</dbReference>
<keyword evidence="1" id="KW-0812">Transmembrane</keyword>
<evidence type="ECO:0000313" key="2">
    <source>
        <dbReference type="EMBL" id="QEL66435.1"/>
    </source>
</evidence>
<sequence length="104" mass="11771">MTTQVYERIRNNPQFHQLVASRSRFAWLLSAVVFVLFYGFIMLVAFTPELLGARLSADSVVTVGMAGGFAIFVLFWVLTAIYVKRANGEFDEMTSDIVRKAQEQ</sequence>
<dbReference type="Proteomes" id="UP000323671">
    <property type="component" value="Chromosome"/>
</dbReference>
<dbReference type="KEGG" id="otr:OTERR_29590"/>
<evidence type="ECO:0008006" key="4">
    <source>
        <dbReference type="Google" id="ProtNLM"/>
    </source>
</evidence>
<keyword evidence="1" id="KW-1133">Transmembrane helix</keyword>
<reference evidence="2 3" key="1">
    <citation type="submission" date="2017-07" db="EMBL/GenBank/DDBJ databases">
        <title>Complete genome sequence of Oryzomicrobium terrae TPP412.</title>
        <authorList>
            <person name="Chiu L.-W."/>
            <person name="Lo K.-J."/>
            <person name="Tsai Y.-M."/>
            <person name="Lin S.-S."/>
            <person name="Kuo C.-H."/>
            <person name="Liu C.-T."/>
        </authorList>
    </citation>
    <scope>NUCLEOTIDE SEQUENCE [LARGE SCALE GENOMIC DNA]</scope>
    <source>
        <strain evidence="2 3">TPP412</strain>
    </source>
</reference>
<keyword evidence="1" id="KW-0472">Membrane</keyword>
<keyword evidence="3" id="KW-1185">Reference proteome</keyword>
<dbReference type="EMBL" id="CP022579">
    <property type="protein sequence ID" value="QEL66435.1"/>
    <property type="molecule type" value="Genomic_DNA"/>
</dbReference>
<feature type="transmembrane region" description="Helical" evidence="1">
    <location>
        <begin position="25"/>
        <end position="47"/>
    </location>
</feature>
<dbReference type="InterPro" id="IPR007436">
    <property type="entry name" value="DUF485"/>
</dbReference>
<evidence type="ECO:0000313" key="3">
    <source>
        <dbReference type="Proteomes" id="UP000323671"/>
    </source>
</evidence>
<dbReference type="Pfam" id="PF04341">
    <property type="entry name" value="DUF485"/>
    <property type="match status" value="1"/>
</dbReference>
<gene>
    <name evidence="2" type="ORF">OTERR_29590</name>
</gene>
<name>A0A5C1ECQ1_9RHOO</name>
<dbReference type="PANTHER" id="PTHR38598">
    <property type="entry name" value="INNER MEMBRANE PROTEIN YJCH"/>
    <property type="match status" value="1"/>
</dbReference>
<dbReference type="AlphaFoldDB" id="A0A5C1ECQ1"/>
<accession>A0A5C1ECQ1</accession>
<dbReference type="GO" id="GO:0005886">
    <property type="term" value="C:plasma membrane"/>
    <property type="evidence" value="ECO:0007669"/>
    <property type="project" value="TreeGrafter"/>
</dbReference>
<dbReference type="InterPro" id="IPR052959">
    <property type="entry name" value="Inner_membrane_assoc"/>
</dbReference>
<proteinExistence type="predicted"/>
<organism evidence="2 3">
    <name type="scientific">Oryzomicrobium terrae</name>
    <dbReference type="NCBI Taxonomy" id="1735038"/>
    <lineage>
        <taxon>Bacteria</taxon>
        <taxon>Pseudomonadati</taxon>
        <taxon>Pseudomonadota</taxon>
        <taxon>Betaproteobacteria</taxon>
        <taxon>Rhodocyclales</taxon>
        <taxon>Rhodocyclaceae</taxon>
        <taxon>Oryzomicrobium</taxon>
    </lineage>
</organism>
<dbReference type="PANTHER" id="PTHR38598:SF1">
    <property type="entry name" value="INNER MEMBRANE PROTEIN YJCH"/>
    <property type="match status" value="1"/>
</dbReference>